<dbReference type="Gene3D" id="3.40.50.1950">
    <property type="entry name" value="Flavin prenyltransferase-like"/>
    <property type="match status" value="1"/>
</dbReference>
<organism evidence="7 8">
    <name type="scientific">Cloacimonas acidaminovorans (strain Evry)</name>
    <dbReference type="NCBI Taxonomy" id="459349"/>
    <lineage>
        <taxon>Bacteria</taxon>
        <taxon>Pseudomonadati</taxon>
        <taxon>Candidatus Cloacimonadota</taxon>
        <taxon>Candidatus Cloacimonadia</taxon>
        <taxon>Candidatus Cloacimonadales</taxon>
        <taxon>Candidatus Cloacimonadaceae</taxon>
        <taxon>Candidatus Cloacimonas</taxon>
    </lineage>
</organism>
<comment type="similarity">
    <text evidence="3 4">In the C-terminal section; belongs to the PPC synthetase family.</text>
</comment>
<feature type="binding site" evidence="3">
    <location>
        <position position="334"/>
    </location>
    <ligand>
        <name>CTP</name>
        <dbReference type="ChEBI" id="CHEBI:37563"/>
    </ligand>
</feature>
<dbReference type="EMBL" id="CU466930">
    <property type="protein sequence ID" value="CAO81288.1"/>
    <property type="molecule type" value="Genomic_DNA"/>
</dbReference>
<dbReference type="SUPFAM" id="SSF102645">
    <property type="entry name" value="CoaB-like"/>
    <property type="match status" value="1"/>
</dbReference>
<keyword evidence="1 3" id="KW-0210">Decarboxylase</keyword>
<dbReference type="RefSeq" id="WP_015425146.1">
    <property type="nucleotide sequence ID" value="NC_020449.1"/>
</dbReference>
<keyword evidence="2 3" id="KW-0456">Lyase</keyword>
<dbReference type="InterPro" id="IPR003382">
    <property type="entry name" value="Flavoprotein"/>
</dbReference>
<dbReference type="EC" id="6.3.2.5" evidence="3"/>
<feature type="region of interest" description="Phosphopantothenoylcysteine decarboxylase" evidence="3">
    <location>
        <begin position="1"/>
        <end position="186"/>
    </location>
</feature>
<keyword evidence="3 4" id="KW-0285">Flavoprotein</keyword>
<dbReference type="UniPathway" id="UPA00241">
    <property type="reaction ID" value="UER00353"/>
</dbReference>
<feature type="active site" description="Proton donor" evidence="3">
    <location>
        <position position="154"/>
    </location>
</feature>
<feature type="domain" description="DNA/pantothenate metabolism flavoprotein C-terminal" evidence="6">
    <location>
        <begin position="182"/>
        <end position="352"/>
    </location>
</feature>
<dbReference type="Pfam" id="PF02441">
    <property type="entry name" value="Flavoprotein"/>
    <property type="match status" value="1"/>
</dbReference>
<comment type="catalytic activity">
    <reaction evidence="3 4">
        <text>(R)-4'-phosphopantothenate + L-cysteine + CTP = N-[(R)-4-phosphopantothenoyl]-L-cysteine + CMP + diphosphate + H(+)</text>
        <dbReference type="Rhea" id="RHEA:19397"/>
        <dbReference type="ChEBI" id="CHEBI:10986"/>
        <dbReference type="ChEBI" id="CHEBI:15378"/>
        <dbReference type="ChEBI" id="CHEBI:33019"/>
        <dbReference type="ChEBI" id="CHEBI:35235"/>
        <dbReference type="ChEBI" id="CHEBI:37563"/>
        <dbReference type="ChEBI" id="CHEBI:59458"/>
        <dbReference type="ChEBI" id="CHEBI:60377"/>
        <dbReference type="EC" id="6.3.2.5"/>
    </reaction>
</comment>
<dbReference type="EC" id="4.1.1.36" evidence="3"/>
<name>B0VJ77_CLOAI</name>
<dbReference type="HAMAP" id="MF_02225">
    <property type="entry name" value="CoaBC"/>
    <property type="match status" value="1"/>
</dbReference>
<comment type="function">
    <text evidence="3">Catalyzes two sequential steps in the biosynthesis of coenzyme A. In the first step cysteine is conjugated to 4'-phosphopantothenate to form 4-phosphopantothenoylcysteine. In the second step the latter compound is decarboxylated to form 4'-phosphopantotheine.</text>
</comment>
<keyword evidence="3" id="KW-0479">Metal-binding</keyword>
<dbReference type="InterPro" id="IPR035929">
    <property type="entry name" value="CoaB-like_sf"/>
</dbReference>
<evidence type="ECO:0000256" key="2">
    <source>
        <dbReference type="ARBA" id="ARBA00023239"/>
    </source>
</evidence>
<evidence type="ECO:0000313" key="7">
    <source>
        <dbReference type="EMBL" id="CAO81288.1"/>
    </source>
</evidence>
<dbReference type="InterPro" id="IPR007085">
    <property type="entry name" value="DNA/pantothenate-metab_flavo_C"/>
</dbReference>
<feature type="binding site" evidence="3">
    <location>
        <position position="338"/>
    </location>
    <ligand>
        <name>CTP</name>
        <dbReference type="ChEBI" id="CHEBI:37563"/>
    </ligand>
</feature>
<evidence type="ECO:0000256" key="4">
    <source>
        <dbReference type="RuleBase" id="RU364078"/>
    </source>
</evidence>
<dbReference type="AlphaFoldDB" id="B0VJ77"/>
<keyword evidence="8" id="KW-1185">Reference proteome</keyword>
<dbReference type="PANTHER" id="PTHR14359:SF6">
    <property type="entry name" value="PHOSPHOPANTOTHENOYLCYSTEINE DECARBOXYLASE"/>
    <property type="match status" value="1"/>
</dbReference>
<proteinExistence type="inferred from homology"/>
<dbReference type="Proteomes" id="UP000002019">
    <property type="component" value="Chromosome"/>
</dbReference>
<dbReference type="PANTHER" id="PTHR14359">
    <property type="entry name" value="HOMO-OLIGOMERIC FLAVIN CONTAINING CYS DECARBOXYLASE FAMILY"/>
    <property type="match status" value="1"/>
</dbReference>
<comment type="pathway">
    <text evidence="3 4">Cofactor biosynthesis; coenzyme A biosynthesis; CoA from (R)-pantothenate: step 3/5.</text>
</comment>
<comment type="caution">
    <text evidence="3">Lacks conserved residue(s) required for the propagation of feature annotation.</text>
</comment>
<comment type="function">
    <text evidence="4">Catalyzes two steps in the biosynthesis of coenzyme A. In the first step cysteine is conjugated to 4'-phosphopantothenate to form 4-phosphopantothenoylcysteine, in the latter compound is decarboxylated to form 4'-phosphopantotheine.</text>
</comment>
<reference evidence="7 8" key="1">
    <citation type="journal article" date="2008" name="J. Bacteriol.">
        <title>'Candidatus Cloacamonas acidaminovorans': genome sequence reconstruction provides a first glimpse of a new bacterial division.</title>
        <authorList>
            <person name="Pelletier E."/>
            <person name="Kreimeyer A."/>
            <person name="Bocs S."/>
            <person name="Rouy Z."/>
            <person name="Gyapay G."/>
            <person name="Chouari R."/>
            <person name="Riviere D."/>
            <person name="Ganesan A."/>
            <person name="Daegelen P."/>
            <person name="Sghir A."/>
            <person name="Cohen G.N."/>
            <person name="Medigue C."/>
            <person name="Weissenbach J."/>
            <person name="Le Paslier D."/>
        </authorList>
    </citation>
    <scope>NUCLEOTIDE SEQUENCE [LARGE SCALE GENOMIC DNA]</scope>
    <source>
        <strain evidence="8">Evry</strain>
    </source>
</reference>
<feature type="binding site" evidence="3">
    <location>
        <position position="276"/>
    </location>
    <ligand>
        <name>CTP</name>
        <dbReference type="ChEBI" id="CHEBI:37563"/>
    </ligand>
</feature>
<gene>
    <name evidence="7" type="primary">dfp</name>
    <name evidence="3" type="synonym">coaBC</name>
    <name evidence="7" type="ordered locus">CLOAM1437</name>
</gene>
<evidence type="ECO:0000259" key="5">
    <source>
        <dbReference type="Pfam" id="PF02441"/>
    </source>
</evidence>
<dbReference type="GO" id="GO:0004632">
    <property type="term" value="F:phosphopantothenate--cysteine ligase activity"/>
    <property type="evidence" value="ECO:0007669"/>
    <property type="project" value="UniProtKB-UniRule"/>
</dbReference>
<dbReference type="GO" id="GO:0015941">
    <property type="term" value="P:pantothenate catabolic process"/>
    <property type="evidence" value="ECO:0007669"/>
    <property type="project" value="InterPro"/>
</dbReference>
<dbReference type="GO" id="GO:0010181">
    <property type="term" value="F:FMN binding"/>
    <property type="evidence" value="ECO:0007669"/>
    <property type="project" value="UniProtKB-UniRule"/>
</dbReference>
<dbReference type="Gene3D" id="3.40.50.10300">
    <property type="entry name" value="CoaB-like"/>
    <property type="match status" value="1"/>
</dbReference>
<comment type="cofactor">
    <cofactor evidence="3">
        <name>Mg(2+)</name>
        <dbReference type="ChEBI" id="CHEBI:18420"/>
    </cofactor>
</comment>
<dbReference type="eggNOG" id="COG0452">
    <property type="taxonomic scope" value="Bacteria"/>
</dbReference>
<dbReference type="NCBIfam" id="TIGR00521">
    <property type="entry name" value="coaBC_dfp"/>
    <property type="match status" value="1"/>
</dbReference>
<dbReference type="SUPFAM" id="SSF52507">
    <property type="entry name" value="Homo-oligomeric flavin-containing Cys decarboxylases, HFCD"/>
    <property type="match status" value="1"/>
</dbReference>
<dbReference type="KEGG" id="caci:CLOAM1437"/>
<evidence type="ECO:0000313" key="8">
    <source>
        <dbReference type="Proteomes" id="UP000002019"/>
    </source>
</evidence>
<keyword evidence="3" id="KW-0460">Magnesium</keyword>
<feature type="binding site" evidence="3">
    <location>
        <position position="286"/>
    </location>
    <ligand>
        <name>CTP</name>
        <dbReference type="ChEBI" id="CHEBI:37563"/>
    </ligand>
</feature>
<dbReference type="Pfam" id="PF04127">
    <property type="entry name" value="DFP"/>
    <property type="match status" value="1"/>
</dbReference>
<feature type="region of interest" description="Phosphopantothenate--cysteine ligase" evidence="3">
    <location>
        <begin position="187"/>
        <end position="399"/>
    </location>
</feature>
<dbReference type="GO" id="GO:0004633">
    <property type="term" value="F:phosphopantothenoylcysteine decarboxylase activity"/>
    <property type="evidence" value="ECO:0007669"/>
    <property type="project" value="UniProtKB-UniRule"/>
</dbReference>
<feature type="binding site" evidence="3">
    <location>
        <position position="320"/>
    </location>
    <ligand>
        <name>CTP</name>
        <dbReference type="ChEBI" id="CHEBI:37563"/>
    </ligand>
</feature>
<dbReference type="InterPro" id="IPR005252">
    <property type="entry name" value="CoaBC"/>
</dbReference>
<dbReference type="GO" id="GO:0015937">
    <property type="term" value="P:coenzyme A biosynthetic process"/>
    <property type="evidence" value="ECO:0007669"/>
    <property type="project" value="UniProtKB-UniRule"/>
</dbReference>
<dbReference type="HOGENOM" id="CLU_033319_0_1_0"/>
<dbReference type="GO" id="GO:0071513">
    <property type="term" value="C:phosphopantothenoylcysteine decarboxylase complex"/>
    <property type="evidence" value="ECO:0007669"/>
    <property type="project" value="TreeGrafter"/>
</dbReference>
<evidence type="ECO:0000256" key="1">
    <source>
        <dbReference type="ARBA" id="ARBA00022793"/>
    </source>
</evidence>
<evidence type="ECO:0000259" key="6">
    <source>
        <dbReference type="Pfam" id="PF04127"/>
    </source>
</evidence>
<comment type="similarity">
    <text evidence="3 4">In the N-terminal section; belongs to the HFCD (homo-oligomeric flavin containing Cys decarboxylase) superfamily.</text>
</comment>
<comment type="catalytic activity">
    <reaction evidence="3 4">
        <text>N-[(R)-4-phosphopantothenoyl]-L-cysteine + H(+) = (R)-4'-phosphopantetheine + CO2</text>
        <dbReference type="Rhea" id="RHEA:16793"/>
        <dbReference type="ChEBI" id="CHEBI:15378"/>
        <dbReference type="ChEBI" id="CHEBI:16526"/>
        <dbReference type="ChEBI" id="CHEBI:59458"/>
        <dbReference type="ChEBI" id="CHEBI:61723"/>
        <dbReference type="EC" id="4.1.1.36"/>
    </reaction>
</comment>
<keyword evidence="3 4" id="KW-0436">Ligase</keyword>
<dbReference type="STRING" id="459349.CLOAM1437"/>
<keyword evidence="3 4" id="KW-0288">FMN</keyword>
<comment type="pathway">
    <text evidence="3 4">Cofactor biosynthesis; coenzyme A biosynthesis; CoA from (R)-pantothenate: step 2/5.</text>
</comment>
<comment type="cofactor">
    <cofactor evidence="3">
        <name>FMN</name>
        <dbReference type="ChEBI" id="CHEBI:58210"/>
    </cofactor>
    <text evidence="3">Binds 1 FMN per subunit.</text>
</comment>
<sequence length="399" mass="43942">MSGKKILLCVSGGISAYKTIDLASQLSKEGWEVKCVLTDNALKFVTPINFNALTHNSVHTSLFSDIDPIPHISLVSWADLIVVAPATANIIAKAANGIADDLLSTILVACNKPVLFVPAMNVNMYQSVIVQENLQKLKERGNYILQPATGMLACGIEGEGKYPPNTEVVYAIKTYLNYKTDLQGIKVLLTAGATIEAIDPMRYISNRSSGKMGLAIARALALRGAEVTLIYGNIQLDIPYYLKEAVFCESSAKMYEAVITRYAEMDWLICCAAVADYKPKETILQKLPKQEELNLELVPTIDILAELGKLKKANQRLIGFAAQSDNLIQSAIDKYYRKNLDLICANDIRYAGRDDDELIVQGKLKGYPPLQEDPNINSVVMKGDKFLLAHNLINILKEL</sequence>
<protein>
    <recommendedName>
        <fullName evidence="3">Coenzyme A biosynthesis bifunctional protein CoaBC</fullName>
    </recommendedName>
    <alternativeName>
        <fullName evidence="3">DNA/pantothenate metabolism flavoprotein</fullName>
    </alternativeName>
    <alternativeName>
        <fullName evidence="3">Phosphopantothenoylcysteine synthetase/decarboxylase</fullName>
        <shortName evidence="3">PPCS-PPCDC</shortName>
    </alternativeName>
    <domain>
        <recommendedName>
            <fullName evidence="3">Phosphopantothenoylcysteine decarboxylase</fullName>
            <shortName evidence="3">PPC decarboxylase</shortName>
            <shortName evidence="3">PPC-DC</shortName>
            <ecNumber evidence="3">4.1.1.36</ecNumber>
        </recommendedName>
        <alternativeName>
            <fullName evidence="3">CoaC</fullName>
        </alternativeName>
    </domain>
    <domain>
        <recommendedName>
            <fullName evidence="3">Phosphopantothenate--cysteine ligase</fullName>
            <ecNumber evidence="3">6.3.2.5</ecNumber>
        </recommendedName>
        <alternativeName>
            <fullName evidence="3">CoaB</fullName>
        </alternativeName>
        <alternativeName>
            <fullName evidence="3">Phosphopantothenoylcysteine synthetase</fullName>
            <shortName evidence="3">PPC synthetase</shortName>
            <shortName evidence="3">PPC-S</shortName>
        </alternativeName>
    </domain>
</protein>
<dbReference type="OrthoDB" id="9802554at2"/>
<feature type="domain" description="Flavoprotein" evidence="5">
    <location>
        <begin position="4"/>
        <end position="160"/>
    </location>
</feature>
<dbReference type="GO" id="GO:0046872">
    <property type="term" value="F:metal ion binding"/>
    <property type="evidence" value="ECO:0007669"/>
    <property type="project" value="UniProtKB-KW"/>
</dbReference>
<dbReference type="InterPro" id="IPR036551">
    <property type="entry name" value="Flavin_trans-like"/>
</dbReference>
<keyword evidence="3" id="KW-0511">Multifunctional enzyme</keyword>
<accession>B0VJ77</accession>
<evidence type="ECO:0000256" key="3">
    <source>
        <dbReference type="HAMAP-Rule" id="MF_02225"/>
    </source>
</evidence>